<sequence length="194" mass="22119">MSKDYVAKHLAREQDISYTEALRRVQSATVQENPLLTEVKRECWDLIGEKVSYRFGSGIVASVQFADELRLPSPPRIERLKIHVMENDYSSLTWCPTETIPGIRLGGETLPGVQTGDVTIESRIGFRCEMKKSEPIEDPTLDFPQEYLDEDHVLVSLERDVLLRWHAVLVEGKRPDLIFSCGEARQPSTMVRAF</sequence>
<proteinExistence type="predicted"/>
<name>A0A9X1NQD0_9ACTN</name>
<dbReference type="Proteomes" id="UP001138997">
    <property type="component" value="Unassembled WGS sequence"/>
</dbReference>
<comment type="caution">
    <text evidence="1">The sequence shown here is derived from an EMBL/GenBank/DDBJ whole genome shotgun (WGS) entry which is preliminary data.</text>
</comment>
<keyword evidence="2" id="KW-1185">Reference proteome</keyword>
<accession>A0A9X1NQD0</accession>
<evidence type="ECO:0000313" key="2">
    <source>
        <dbReference type="Proteomes" id="UP001138997"/>
    </source>
</evidence>
<reference evidence="1" key="1">
    <citation type="submission" date="2021-11" db="EMBL/GenBank/DDBJ databases">
        <title>Streptomyces corallinus and Kineosporia corallina sp. nov., two new coral-derived marine actinobacteria.</title>
        <authorList>
            <person name="Buangrab K."/>
            <person name="Sutthacheep M."/>
            <person name="Yeemin T."/>
            <person name="Harunari E."/>
            <person name="Igarashi Y."/>
            <person name="Sripreechasak P."/>
            <person name="Kanchanasin P."/>
            <person name="Tanasupawat S."/>
            <person name="Phongsopitanun W."/>
        </authorList>
    </citation>
    <scope>NUCLEOTIDE SEQUENCE</scope>
    <source>
        <strain evidence="1">JCM 31032</strain>
    </source>
</reference>
<evidence type="ECO:0000313" key="1">
    <source>
        <dbReference type="EMBL" id="MCD5317253.1"/>
    </source>
</evidence>
<dbReference type="EMBL" id="JAJOMB010000055">
    <property type="protein sequence ID" value="MCD5317253.1"/>
    <property type="molecule type" value="Genomic_DNA"/>
</dbReference>
<dbReference type="AlphaFoldDB" id="A0A9X1NQD0"/>
<protein>
    <submittedName>
        <fullName evidence="1">Uncharacterized protein</fullName>
    </submittedName>
</protein>
<dbReference type="RefSeq" id="WP_231450103.1">
    <property type="nucleotide sequence ID" value="NZ_JAJOMB010000055.1"/>
</dbReference>
<gene>
    <name evidence="1" type="ORF">LR394_40820</name>
</gene>
<organism evidence="1 2">
    <name type="scientific">Kineosporia babensis</name>
    <dbReference type="NCBI Taxonomy" id="499548"/>
    <lineage>
        <taxon>Bacteria</taxon>
        <taxon>Bacillati</taxon>
        <taxon>Actinomycetota</taxon>
        <taxon>Actinomycetes</taxon>
        <taxon>Kineosporiales</taxon>
        <taxon>Kineosporiaceae</taxon>
        <taxon>Kineosporia</taxon>
    </lineage>
</organism>